<sequence length="77" mass="8917">MVKSISGPARRRTSLWDDFDFWRRIYGFSSASANIRPIKPRFDYSQWENFWPPSSIMDHIPSLNGPVIGKSESPLSE</sequence>
<accession>A0AAW0GJS4</accession>
<protein>
    <submittedName>
        <fullName evidence="1">Uncharacterized protein</fullName>
    </submittedName>
</protein>
<dbReference type="Proteomes" id="UP001385951">
    <property type="component" value="Unassembled WGS sequence"/>
</dbReference>
<proteinExistence type="predicted"/>
<evidence type="ECO:0000313" key="2">
    <source>
        <dbReference type="Proteomes" id="UP001385951"/>
    </source>
</evidence>
<dbReference type="AlphaFoldDB" id="A0AAW0GJS4"/>
<dbReference type="EMBL" id="JASBNA010000004">
    <property type="protein sequence ID" value="KAK7692902.1"/>
    <property type="molecule type" value="Genomic_DNA"/>
</dbReference>
<gene>
    <name evidence="1" type="ORF">QCA50_004538</name>
</gene>
<organism evidence="1 2">
    <name type="scientific">Cerrena zonata</name>
    <dbReference type="NCBI Taxonomy" id="2478898"/>
    <lineage>
        <taxon>Eukaryota</taxon>
        <taxon>Fungi</taxon>
        <taxon>Dikarya</taxon>
        <taxon>Basidiomycota</taxon>
        <taxon>Agaricomycotina</taxon>
        <taxon>Agaricomycetes</taxon>
        <taxon>Polyporales</taxon>
        <taxon>Cerrenaceae</taxon>
        <taxon>Cerrena</taxon>
    </lineage>
</organism>
<comment type="caution">
    <text evidence="1">The sequence shown here is derived from an EMBL/GenBank/DDBJ whole genome shotgun (WGS) entry which is preliminary data.</text>
</comment>
<evidence type="ECO:0000313" key="1">
    <source>
        <dbReference type="EMBL" id="KAK7692902.1"/>
    </source>
</evidence>
<keyword evidence="2" id="KW-1185">Reference proteome</keyword>
<reference evidence="1 2" key="1">
    <citation type="submission" date="2022-09" db="EMBL/GenBank/DDBJ databases">
        <authorList>
            <person name="Palmer J.M."/>
        </authorList>
    </citation>
    <scope>NUCLEOTIDE SEQUENCE [LARGE SCALE GENOMIC DNA]</scope>
    <source>
        <strain evidence="1 2">DSM 7382</strain>
    </source>
</reference>
<name>A0AAW0GJS4_9APHY</name>